<dbReference type="PANTHER" id="PTHR43767">
    <property type="entry name" value="LONG-CHAIN-FATTY-ACID--COA LIGASE"/>
    <property type="match status" value="1"/>
</dbReference>
<feature type="domain" description="AMP-binding enzyme C-terminal" evidence="2">
    <location>
        <begin position="293"/>
        <end position="371"/>
    </location>
</feature>
<dbReference type="PROSITE" id="PS00455">
    <property type="entry name" value="AMP_BINDING"/>
    <property type="match status" value="1"/>
</dbReference>
<dbReference type="AlphaFoldDB" id="A0A5J6L722"/>
<sequence>MRLEQIDAADPRDVLRALRAALGAGPAVGFGSTREQLPAEVPAGTAVVLTTSGSTGVPKAVALSRSALTSSALATSARIGEGAWLLALPPAYVAGVQVLVRSLIAGREPGILSGSFSPASFAAAARLMASSENGVRVPTYTSLVPVQLQRLLDAAASDRDVAAALRSFEAILVGGQSLPDALRERAADAGARIVRTYGSTETCGGCVYDGTPLDGVRVRIVEGEVQITGPVLADGYLGQPDRTAAVFPADPDGTRWYRTGDAGLLDEHGMLRIHGRIDNVIVSGGVNISLDRVEQIVRGIRGLESAVVVPVADPQWGEASVIVAPRGGALRRSEAEQLEHARTAVAAELGAPARPSRLIVVDELAHLPSGKPDREAIRQLVASLH</sequence>
<dbReference type="InterPro" id="IPR050237">
    <property type="entry name" value="ATP-dep_AMP-bd_enzyme"/>
</dbReference>
<protein>
    <submittedName>
        <fullName evidence="3">AMP-binding protein</fullName>
    </submittedName>
</protein>
<gene>
    <name evidence="3" type="ORF">F6J85_14125</name>
</gene>
<evidence type="ECO:0000259" key="2">
    <source>
        <dbReference type="Pfam" id="PF13193"/>
    </source>
</evidence>
<accession>A0A5J6L722</accession>
<dbReference type="KEGG" id="mlz:F6J85_14125"/>
<dbReference type="Gene3D" id="3.30.300.30">
    <property type="match status" value="1"/>
</dbReference>
<dbReference type="InterPro" id="IPR042099">
    <property type="entry name" value="ANL_N_sf"/>
</dbReference>
<dbReference type="Pfam" id="PF13193">
    <property type="entry name" value="AMP-binding_C"/>
    <property type="match status" value="1"/>
</dbReference>
<dbReference type="Gene3D" id="3.40.50.12780">
    <property type="entry name" value="N-terminal domain of ligase-like"/>
    <property type="match status" value="1"/>
</dbReference>
<evidence type="ECO:0000313" key="3">
    <source>
        <dbReference type="EMBL" id="QEW04112.1"/>
    </source>
</evidence>
<dbReference type="Proteomes" id="UP000325516">
    <property type="component" value="Chromosome"/>
</dbReference>
<dbReference type="EMBL" id="CP044232">
    <property type="protein sequence ID" value="QEW04112.1"/>
    <property type="molecule type" value="Genomic_DNA"/>
</dbReference>
<reference evidence="4" key="1">
    <citation type="submission" date="2019-09" db="EMBL/GenBank/DDBJ databases">
        <title>Mumia zhuanghuii sp. nov. isolated from the intestinal contents of plateau pika (Ochotona curzoniae) in the Qinghai-Tibet plateau of China.</title>
        <authorList>
            <person name="Tian Z."/>
        </authorList>
    </citation>
    <scope>NUCLEOTIDE SEQUENCE [LARGE SCALE GENOMIC DNA]</scope>
    <source>
        <strain evidence="4">L-031</strain>
    </source>
</reference>
<dbReference type="InterPro" id="IPR025110">
    <property type="entry name" value="AMP-bd_C"/>
</dbReference>
<keyword evidence="4" id="KW-1185">Reference proteome</keyword>
<proteinExistence type="predicted"/>
<dbReference type="PANTHER" id="PTHR43767:SF1">
    <property type="entry name" value="NONRIBOSOMAL PEPTIDE SYNTHASE PES1 (EUROFUNG)-RELATED"/>
    <property type="match status" value="1"/>
</dbReference>
<dbReference type="Pfam" id="PF00501">
    <property type="entry name" value="AMP-binding"/>
    <property type="match status" value="1"/>
</dbReference>
<evidence type="ECO:0000259" key="1">
    <source>
        <dbReference type="Pfam" id="PF00501"/>
    </source>
</evidence>
<feature type="domain" description="AMP-dependent synthetase/ligase" evidence="1">
    <location>
        <begin position="36"/>
        <end position="222"/>
    </location>
</feature>
<organism evidence="3 4">
    <name type="scientific">Microbacterium lushaniae</name>
    <dbReference type="NCBI Taxonomy" id="2614639"/>
    <lineage>
        <taxon>Bacteria</taxon>
        <taxon>Bacillati</taxon>
        <taxon>Actinomycetota</taxon>
        <taxon>Actinomycetes</taxon>
        <taxon>Micrococcales</taxon>
        <taxon>Microbacteriaceae</taxon>
        <taxon>Microbacterium</taxon>
    </lineage>
</organism>
<name>A0A5J6L722_9MICO</name>
<dbReference type="RefSeq" id="WP_150925930.1">
    <property type="nucleotide sequence ID" value="NZ_CP044232.1"/>
</dbReference>
<dbReference type="InterPro" id="IPR020845">
    <property type="entry name" value="AMP-binding_CS"/>
</dbReference>
<evidence type="ECO:0000313" key="4">
    <source>
        <dbReference type="Proteomes" id="UP000325516"/>
    </source>
</evidence>
<dbReference type="InterPro" id="IPR000873">
    <property type="entry name" value="AMP-dep_synth/lig_dom"/>
</dbReference>
<dbReference type="GO" id="GO:0016878">
    <property type="term" value="F:acid-thiol ligase activity"/>
    <property type="evidence" value="ECO:0007669"/>
    <property type="project" value="UniProtKB-ARBA"/>
</dbReference>
<dbReference type="SUPFAM" id="SSF56801">
    <property type="entry name" value="Acetyl-CoA synthetase-like"/>
    <property type="match status" value="1"/>
</dbReference>
<dbReference type="InterPro" id="IPR045851">
    <property type="entry name" value="AMP-bd_C_sf"/>
</dbReference>